<dbReference type="Proteomes" id="UP000183772">
    <property type="component" value="Chromosome I"/>
</dbReference>
<dbReference type="AlphaFoldDB" id="A0AAX2DIR3"/>
<gene>
    <name evidence="2" type="ORF">SAMN05216476_5296</name>
</gene>
<dbReference type="EMBL" id="LT629790">
    <property type="protein sequence ID" value="SDU74850.1"/>
    <property type="molecule type" value="Genomic_DNA"/>
</dbReference>
<dbReference type="GeneID" id="76215940"/>
<reference evidence="2 3" key="1">
    <citation type="submission" date="2016-10" db="EMBL/GenBank/DDBJ databases">
        <authorList>
            <person name="Varghese N."/>
            <person name="Submissions S."/>
        </authorList>
    </citation>
    <scope>NUCLEOTIDE SEQUENCE [LARGE SCALE GENOMIC DNA]</scope>
    <source>
        <strain evidence="2 3">DSM 16733</strain>
    </source>
</reference>
<protein>
    <submittedName>
        <fullName evidence="2">Uncharacterized protein</fullName>
    </submittedName>
</protein>
<feature type="coiled-coil region" evidence="1">
    <location>
        <begin position="53"/>
        <end position="87"/>
    </location>
</feature>
<sequence length="190" mass="21255">MSRNIKTREGYEFWDRLNAIPHYGFLLNQHGNGVIRAEGIGDWIERHPAQVIVDDAQTEVNVLREENAKLQAEVTALSKNVVEFTREDFDATLNNLRRMGASVDGDNAYKRDLCDMIIGSLALGAQNSNPPPAGHWGQQFWDIGREERALSDELVEVLKGVLKRCEGMGYVGVDGQYLKVVRAAIDKATQ</sequence>
<evidence type="ECO:0000313" key="2">
    <source>
        <dbReference type="EMBL" id="SDU74850.1"/>
    </source>
</evidence>
<evidence type="ECO:0000256" key="1">
    <source>
        <dbReference type="SAM" id="Coils"/>
    </source>
</evidence>
<keyword evidence="1" id="KW-0175">Coiled coil</keyword>
<proteinExistence type="predicted"/>
<accession>A0AAX2DIR3</accession>
<evidence type="ECO:0000313" key="3">
    <source>
        <dbReference type="Proteomes" id="UP000183772"/>
    </source>
</evidence>
<organism evidence="2 3">
    <name type="scientific">Pseudomonas mediterranea</name>
    <dbReference type="NCBI Taxonomy" id="183795"/>
    <lineage>
        <taxon>Bacteria</taxon>
        <taxon>Pseudomonadati</taxon>
        <taxon>Pseudomonadota</taxon>
        <taxon>Gammaproteobacteria</taxon>
        <taxon>Pseudomonadales</taxon>
        <taxon>Pseudomonadaceae</taxon>
        <taxon>Pseudomonas</taxon>
    </lineage>
</organism>
<dbReference type="RefSeq" id="WP_231983248.1">
    <property type="nucleotide sequence ID" value="NZ_LT629790.1"/>
</dbReference>
<name>A0AAX2DIR3_9PSED</name>
<keyword evidence="3" id="KW-1185">Reference proteome</keyword>